<dbReference type="InterPro" id="IPR016039">
    <property type="entry name" value="Thiolase-like"/>
</dbReference>
<keyword evidence="2" id="KW-1185">Reference proteome</keyword>
<evidence type="ECO:0000313" key="2">
    <source>
        <dbReference type="Proteomes" id="UP000289555"/>
    </source>
</evidence>
<sequence length="63" mass="7385">MHCAPSRRPLLPKKAGRFAQEITAIEIPRRKQEPLIFDQDEHLRKPPWKNWPVYLRPSVKAAA</sequence>
<organism evidence="1 2">
    <name type="scientific">Vreelandella olivaria</name>
    <dbReference type="NCBI Taxonomy" id="390919"/>
    <lineage>
        <taxon>Bacteria</taxon>
        <taxon>Pseudomonadati</taxon>
        <taxon>Pseudomonadota</taxon>
        <taxon>Gammaproteobacteria</taxon>
        <taxon>Oceanospirillales</taxon>
        <taxon>Halomonadaceae</taxon>
        <taxon>Vreelandella</taxon>
    </lineage>
</organism>
<reference evidence="2" key="1">
    <citation type="journal article" date="2019" name="Microbiol. Resour. Announc.">
        <title>Complete Genome Sequence of Halomonas olivaria, a Moderately Halophilic Bacterium Isolated from Olive Processing Effluents, Obtained by Nanopore Sequencing.</title>
        <authorList>
            <person name="Nagata S."/>
            <person name="Ii K.M."/>
            <person name="Tsukimi T."/>
            <person name="Miura M.C."/>
            <person name="Galipon J."/>
            <person name="Arakawa K."/>
        </authorList>
    </citation>
    <scope>NUCLEOTIDE SEQUENCE [LARGE SCALE GENOMIC DNA]</scope>
    <source>
        <strain evidence="2">TYRC17</strain>
    </source>
</reference>
<protein>
    <submittedName>
        <fullName evidence="1">Uncharacterized protein</fullName>
    </submittedName>
</protein>
<dbReference type="EMBL" id="AP019416">
    <property type="protein sequence ID" value="BBI54700.1"/>
    <property type="molecule type" value="Genomic_DNA"/>
</dbReference>
<name>A0ABM7GV97_9GAMM</name>
<proteinExistence type="predicted"/>
<evidence type="ECO:0000313" key="1">
    <source>
        <dbReference type="EMBL" id="BBI54700.1"/>
    </source>
</evidence>
<dbReference type="Gene3D" id="3.40.47.10">
    <property type="match status" value="1"/>
</dbReference>
<gene>
    <name evidence="1" type="ORF">HORIV_71210</name>
</gene>
<dbReference type="Proteomes" id="UP000289555">
    <property type="component" value="Chromosome"/>
</dbReference>
<accession>A0ABM7GV97</accession>